<proteinExistence type="predicted"/>
<reference evidence="1" key="1">
    <citation type="submission" date="2014-09" db="EMBL/GenBank/DDBJ databases">
        <authorList>
            <person name="Magalhaes I.L.F."/>
            <person name="Oliveira U."/>
            <person name="Santos F.R."/>
            <person name="Vidigal T.H.D.A."/>
            <person name="Brescovit A.D."/>
            <person name="Santos A.J."/>
        </authorList>
    </citation>
    <scope>NUCLEOTIDE SEQUENCE</scope>
    <source>
        <tissue evidence="1">Shoot tissue taken approximately 20 cm above the soil surface</tissue>
    </source>
</reference>
<sequence>MMHPGCTSGLSERTFSTASLFKIFIMCPAGLLSLIRGGWSMAGELESSSSRATSAFPTADKPLIARALTQRPEAAGARTPSRGMIWLCTKEIDPTDCATT</sequence>
<name>A0A0A8Z263_ARUDO</name>
<protein>
    <submittedName>
        <fullName evidence="1">Uncharacterized protein</fullName>
    </submittedName>
</protein>
<dbReference type="EMBL" id="GBRH01266132">
    <property type="protein sequence ID" value="JAD31763.1"/>
    <property type="molecule type" value="Transcribed_RNA"/>
</dbReference>
<organism evidence="1">
    <name type="scientific">Arundo donax</name>
    <name type="common">Giant reed</name>
    <name type="synonym">Donax arundinaceus</name>
    <dbReference type="NCBI Taxonomy" id="35708"/>
    <lineage>
        <taxon>Eukaryota</taxon>
        <taxon>Viridiplantae</taxon>
        <taxon>Streptophyta</taxon>
        <taxon>Embryophyta</taxon>
        <taxon>Tracheophyta</taxon>
        <taxon>Spermatophyta</taxon>
        <taxon>Magnoliopsida</taxon>
        <taxon>Liliopsida</taxon>
        <taxon>Poales</taxon>
        <taxon>Poaceae</taxon>
        <taxon>PACMAD clade</taxon>
        <taxon>Arundinoideae</taxon>
        <taxon>Arundineae</taxon>
        <taxon>Arundo</taxon>
    </lineage>
</organism>
<accession>A0A0A8Z263</accession>
<evidence type="ECO:0000313" key="1">
    <source>
        <dbReference type="EMBL" id="JAD31763.1"/>
    </source>
</evidence>
<dbReference type="AlphaFoldDB" id="A0A0A8Z263"/>
<reference evidence="1" key="2">
    <citation type="journal article" date="2015" name="Data Brief">
        <title>Shoot transcriptome of the giant reed, Arundo donax.</title>
        <authorList>
            <person name="Barrero R.A."/>
            <person name="Guerrero F.D."/>
            <person name="Moolhuijzen P."/>
            <person name="Goolsby J.A."/>
            <person name="Tidwell J."/>
            <person name="Bellgard S.E."/>
            <person name="Bellgard M.I."/>
        </authorList>
    </citation>
    <scope>NUCLEOTIDE SEQUENCE</scope>
    <source>
        <tissue evidence="1">Shoot tissue taken approximately 20 cm above the soil surface</tissue>
    </source>
</reference>